<dbReference type="InterPro" id="IPR027417">
    <property type="entry name" value="P-loop_NTPase"/>
</dbReference>
<reference evidence="1" key="1">
    <citation type="submission" date="2020-05" db="EMBL/GenBank/DDBJ databases">
        <title>Phylogenomic resolution of chytrid fungi.</title>
        <authorList>
            <person name="Stajich J.E."/>
            <person name="Amses K."/>
            <person name="Simmons R."/>
            <person name="Seto K."/>
            <person name="Myers J."/>
            <person name="Bonds A."/>
            <person name="Quandt C.A."/>
            <person name="Barry K."/>
            <person name="Liu P."/>
            <person name="Grigoriev I."/>
            <person name="Longcore J.E."/>
            <person name="James T.Y."/>
        </authorList>
    </citation>
    <scope>NUCLEOTIDE SEQUENCE</scope>
    <source>
        <strain evidence="1">JEL0379</strain>
    </source>
</reference>
<evidence type="ECO:0000313" key="1">
    <source>
        <dbReference type="EMBL" id="KAJ3165638.1"/>
    </source>
</evidence>
<gene>
    <name evidence="1" type="ORF">HDU87_003032</name>
</gene>
<dbReference type="Gene3D" id="3.40.50.300">
    <property type="entry name" value="P-loop containing nucleotide triphosphate hydrolases"/>
    <property type="match status" value="1"/>
</dbReference>
<evidence type="ECO:0000313" key="2">
    <source>
        <dbReference type="Proteomes" id="UP001212152"/>
    </source>
</evidence>
<dbReference type="Proteomes" id="UP001212152">
    <property type="component" value="Unassembled WGS sequence"/>
</dbReference>
<dbReference type="SUPFAM" id="SSF52540">
    <property type="entry name" value="P-loop containing nucleoside triphosphate hydrolases"/>
    <property type="match status" value="1"/>
</dbReference>
<keyword evidence="2" id="KW-1185">Reference proteome</keyword>
<accession>A0AAD5TAN8</accession>
<dbReference type="AlphaFoldDB" id="A0AAD5TAN8"/>
<feature type="non-terminal residue" evidence="1">
    <location>
        <position position="835"/>
    </location>
</feature>
<name>A0AAD5TAN8_9FUNG</name>
<proteinExistence type="predicted"/>
<comment type="caution">
    <text evidence="1">The sequence shown here is derived from an EMBL/GenBank/DDBJ whole genome shotgun (WGS) entry which is preliminary data.</text>
</comment>
<dbReference type="EMBL" id="JADGJQ010000210">
    <property type="protein sequence ID" value="KAJ3165638.1"/>
    <property type="molecule type" value="Genomic_DNA"/>
</dbReference>
<organism evidence="1 2">
    <name type="scientific">Geranomyces variabilis</name>
    <dbReference type="NCBI Taxonomy" id="109894"/>
    <lineage>
        <taxon>Eukaryota</taxon>
        <taxon>Fungi</taxon>
        <taxon>Fungi incertae sedis</taxon>
        <taxon>Chytridiomycota</taxon>
        <taxon>Chytridiomycota incertae sedis</taxon>
        <taxon>Chytridiomycetes</taxon>
        <taxon>Spizellomycetales</taxon>
        <taxon>Powellomycetaceae</taxon>
        <taxon>Geranomyces</taxon>
    </lineage>
</organism>
<protein>
    <submittedName>
        <fullName evidence="1">Uncharacterized protein</fullName>
    </submittedName>
</protein>
<sequence>MSEPFKNIKGSMTNERAHLLVQEWEEKHGYGSYNDRKVIRPGEDDYQVHVIALETYVFSVVNTTTNVTLAEMLLFDKSQDEGMSIRQEGSPEGTCFDSGIMRIMAWRKDNYPGIRELNDVKWREKAYGLGPGKSISDGLNCRNANNLMDKCLQIGRHSSMYLIDMHGDFVFHRRTTEAEEQEVIRKNPNVKFRKERIPPVFGTLYNNHFQEIVNLKVQQSLAARSREANVVKSEVACKIKGGKKKELEEGEIAEELKMQYIEIDLTDLDTVVKTIVENEKDNELPTTYVIRKSDSKDQFHLENKNISESRVLTNLLFHYIMETKFIPKANTRTSSKDNMSCIESLVLHNGNIIKLYKDLETRQKCAEKLDIPFKDQSMSSISMEHFSRTYPHLRKSTLSHKMSSILDFEGKPSIFYGKLQNVFFDPETMDAYDIPRCYTTSMYSMPLEYAIFTIFDHVEEYDKDKSNGGKKAGLYLVKTTNVIPCNGDGWYSNVIVQKLIKEGIPHQVTDMIIASYSLPATYFKKFINETKDLLGDEHAKFPINSVIGNLGRRENESHQPLRKQIIDYANCMLYDMAKDLVGGMEKVIAVKADCIVVRKDDIIENPLIFPTIPYQPKMKYRREERLPVIQSLIPKHRILKFKVRKLVKDRILKQDSLDRYLHDPINIYRSEEYSSKIWERKVDLRIKKGEDGAQMLLNLLNGKGCRIQADAGFAENVNGKTIHKGLTIDMTQVARMMKKLPDVILVDEISQIPAYLWNILYAYKMKGCKFFIFGDAVQLPPVELPKQMLAEDYLETYMVSFIADGNLITLTENHRYINDPSNMMHEIVSAVKNET</sequence>